<protein>
    <submittedName>
        <fullName evidence="1">Phage tail protein</fullName>
    </submittedName>
</protein>
<dbReference type="Proteomes" id="UP000064137">
    <property type="component" value="Chromosome"/>
</dbReference>
<sequence length="171" mass="18270">MAMPRKLKNLNLFNDGNSYLGIAKGCTLPPLGRKMEAFRGAGMNGPVKADLGFSDDGIQLEWTLGGLDLVALKQFGAVGAAAVPLRFAGAYQQDDTGDVSAVEIVVRGRHETIDMGEATPGEDTEHKITTTCSYYKLIVDGQTVIEIDLLAFVENVGGEDRLAKQRAVLGI</sequence>
<dbReference type="RefSeq" id="WP_059314904.1">
    <property type="nucleotide sequence ID" value="NZ_CP013987.1"/>
</dbReference>
<dbReference type="InterPro" id="IPR006498">
    <property type="entry name" value="Tail_tube"/>
</dbReference>
<dbReference type="KEGG" id="por:APT59_11105"/>
<dbReference type="EMBL" id="CP013987">
    <property type="protein sequence ID" value="ALZ84715.1"/>
    <property type="molecule type" value="Genomic_DNA"/>
</dbReference>
<accession>A0A0U4VNI3</accession>
<evidence type="ECO:0000313" key="2">
    <source>
        <dbReference type="Proteomes" id="UP000064137"/>
    </source>
</evidence>
<evidence type="ECO:0000313" key="1">
    <source>
        <dbReference type="EMBL" id="ALZ84715.1"/>
    </source>
</evidence>
<proteinExistence type="predicted"/>
<name>A0A0U4VNI3_9PSED</name>
<gene>
    <name evidence="1" type="ORF">APT59_11105</name>
</gene>
<organism evidence="1 2">
    <name type="scientific">Pseudomonas oryzihabitans</name>
    <dbReference type="NCBI Taxonomy" id="47885"/>
    <lineage>
        <taxon>Bacteria</taxon>
        <taxon>Pseudomonadati</taxon>
        <taxon>Pseudomonadota</taxon>
        <taxon>Gammaproteobacteria</taxon>
        <taxon>Pseudomonadales</taxon>
        <taxon>Pseudomonadaceae</taxon>
        <taxon>Pseudomonas</taxon>
    </lineage>
</organism>
<reference evidence="1 2" key="1">
    <citation type="submission" date="2016-01" db="EMBL/GenBank/DDBJ databases">
        <title>Annotation of Pseudomonas oryzihabitans USDA-ARS-USMARC-56511.</title>
        <authorList>
            <person name="Harhay G.P."/>
            <person name="Harhay D.M."/>
            <person name="Smith T.P.L."/>
            <person name="Bono J.L."/>
            <person name="Heaton M.P."/>
            <person name="Clawson M.L."/>
            <person name="Chitko-Mckown C.G."/>
            <person name="Capik S.F."/>
            <person name="DeDonder K.D."/>
            <person name="Apley M.D."/>
            <person name="Lubbers B.V."/>
            <person name="White B.J."/>
            <person name="Larson R.L."/>
        </authorList>
    </citation>
    <scope>NUCLEOTIDE SEQUENCE [LARGE SCALE GENOMIC DNA]</scope>
    <source>
        <strain evidence="1 2">USDA-ARS-USMARC-56511</strain>
    </source>
</reference>
<dbReference type="Pfam" id="PF04985">
    <property type="entry name" value="Phage_tube"/>
    <property type="match status" value="1"/>
</dbReference>
<dbReference type="OrthoDB" id="3078668at2"/>
<dbReference type="AlphaFoldDB" id="A0A0U4VNI3"/>
<dbReference type="NCBIfam" id="TIGR01611">
    <property type="entry name" value="tail_tube"/>
    <property type="match status" value="1"/>
</dbReference>